<dbReference type="Proteomes" id="UP000278035">
    <property type="component" value="Chromosome"/>
</dbReference>
<reference evidence="2" key="1">
    <citation type="submission" date="2018-11" db="EMBL/GenBank/DDBJ databases">
        <title>Shewanella sp. M2.</title>
        <authorList>
            <person name="Hwang Y.J."/>
            <person name="Hwang C.Y."/>
        </authorList>
    </citation>
    <scope>NUCLEOTIDE SEQUENCE [LARGE SCALE GENOMIC DNA]</scope>
    <source>
        <strain evidence="2">LMG 19866</strain>
    </source>
</reference>
<proteinExistence type="predicted"/>
<dbReference type="EMBL" id="CP034015">
    <property type="protein sequence ID" value="AZG74859.1"/>
    <property type="molecule type" value="Genomic_DNA"/>
</dbReference>
<evidence type="ECO:0000313" key="2">
    <source>
        <dbReference type="Proteomes" id="UP000278035"/>
    </source>
</evidence>
<dbReference type="OrthoDB" id="6272668at2"/>
<evidence type="ECO:0000313" key="1">
    <source>
        <dbReference type="EMBL" id="AZG74859.1"/>
    </source>
</evidence>
<dbReference type="KEGG" id="slj:EGC82_20165"/>
<accession>A0A3G8LYT9</accession>
<protein>
    <submittedName>
        <fullName evidence="1">Uncharacterized protein</fullName>
    </submittedName>
</protein>
<name>A0A3G8LYT9_9GAMM</name>
<keyword evidence="2" id="KW-1185">Reference proteome</keyword>
<gene>
    <name evidence="1" type="ORF">EGC82_20165</name>
</gene>
<sequence length="98" mass="10683">MGVANYDIVYFGFPDPTSQSIKPKAWKRWHVTQNYQCDGSDSCTGTLEATDTAGKYTFNVSDLDLQSKASANAVMIYKVAVHIKGTLASNTIELISAD</sequence>
<dbReference type="AlphaFoldDB" id="A0A3G8LYT9"/>
<organism evidence="1 2">
    <name type="scientific">Shewanella livingstonensis</name>
    <dbReference type="NCBI Taxonomy" id="150120"/>
    <lineage>
        <taxon>Bacteria</taxon>
        <taxon>Pseudomonadati</taxon>
        <taxon>Pseudomonadota</taxon>
        <taxon>Gammaproteobacteria</taxon>
        <taxon>Alteromonadales</taxon>
        <taxon>Shewanellaceae</taxon>
        <taxon>Shewanella</taxon>
    </lineage>
</organism>